<reference evidence="1 2" key="1">
    <citation type="submission" date="2021-01" db="EMBL/GenBank/DDBJ databases">
        <title>Actinoplanes sp. nov. LDG1-01 isolated from lichen.</title>
        <authorList>
            <person name="Saeng-In P."/>
            <person name="Phongsopitanun W."/>
            <person name="Kanchanasin P."/>
            <person name="Yuki M."/>
            <person name="Kudo T."/>
            <person name="Ohkuma M."/>
            <person name="Tanasupawat S."/>
        </authorList>
    </citation>
    <scope>NUCLEOTIDE SEQUENCE [LARGE SCALE GENOMIC DNA]</scope>
    <source>
        <strain evidence="1 2">LDG1-01</strain>
    </source>
</reference>
<sequence length="244" mass="25627">MAWTTSTSVREFLDAAGGFLRARPIDHTMLLTEAAYLEAVPTARDQLYGWWSGGGAFLRAPGHAPIVSLLPDEAWGPLAALLPGVTEVGVDARSLPGATAAWPGLGERFRVSVCRARSQPVPASGRARKATPDDRDLLVGWYHELMAANPGDPSELAYVVDFPITYGGLMLWETEGEPTAMASRTPVIGGVTRVGAAYGIDAAAALAAVRAEAATVASDVLTLTTAEDCAPVLQRVTLGTWTSP</sequence>
<accession>A0ABS1W5A4</accession>
<gene>
    <name evidence="1" type="ORF">JKJ07_47320</name>
</gene>
<dbReference type="RefSeq" id="WP_203078464.1">
    <property type="nucleotide sequence ID" value="NZ_JAENHO010000024.1"/>
</dbReference>
<dbReference type="Proteomes" id="UP000598996">
    <property type="component" value="Unassembled WGS sequence"/>
</dbReference>
<proteinExistence type="predicted"/>
<evidence type="ECO:0000313" key="2">
    <source>
        <dbReference type="Proteomes" id="UP000598996"/>
    </source>
</evidence>
<dbReference type="EMBL" id="JAENHO010000024">
    <property type="protein sequence ID" value="MBL7261907.1"/>
    <property type="molecule type" value="Genomic_DNA"/>
</dbReference>
<keyword evidence="2" id="KW-1185">Reference proteome</keyword>
<protein>
    <submittedName>
        <fullName evidence="1">Uncharacterized protein</fullName>
    </submittedName>
</protein>
<name>A0ABS1W5A4_9ACTN</name>
<evidence type="ECO:0000313" key="1">
    <source>
        <dbReference type="EMBL" id="MBL7261907.1"/>
    </source>
</evidence>
<comment type="caution">
    <text evidence="1">The sequence shown here is derived from an EMBL/GenBank/DDBJ whole genome shotgun (WGS) entry which is preliminary data.</text>
</comment>
<organism evidence="1 2">
    <name type="scientific">Paractinoplanes lichenicola</name>
    <dbReference type="NCBI Taxonomy" id="2802976"/>
    <lineage>
        <taxon>Bacteria</taxon>
        <taxon>Bacillati</taxon>
        <taxon>Actinomycetota</taxon>
        <taxon>Actinomycetes</taxon>
        <taxon>Micromonosporales</taxon>
        <taxon>Micromonosporaceae</taxon>
        <taxon>Paractinoplanes</taxon>
    </lineage>
</organism>